<sequence>MYLNGLNMWSSRPVISVSYIQRSSPSSLLPSVECHSKISNRSLAHDSTAASTWTTSPLPWCQPTMAESNPFLDNPQERCDLYNLYIECMKTLALIESHSWITKFLTPYDRHVSMLYTLKYISFLNISDSSSWNGLIKLIFWQFGSRGFCPTSALYQP</sequence>
<proteinExistence type="predicted"/>
<dbReference type="AlphaFoldDB" id="A0A6A4HZQ6"/>
<evidence type="ECO:0000313" key="1">
    <source>
        <dbReference type="EMBL" id="KAE9402678.1"/>
    </source>
</evidence>
<gene>
    <name evidence="1" type="ORF">BT96DRAFT_990911</name>
</gene>
<dbReference type="OrthoDB" id="2788844at2759"/>
<dbReference type="Proteomes" id="UP000799118">
    <property type="component" value="Unassembled WGS sequence"/>
</dbReference>
<keyword evidence="2" id="KW-1185">Reference proteome</keyword>
<reference evidence="1" key="1">
    <citation type="journal article" date="2019" name="Environ. Microbiol.">
        <title>Fungal ecological strategies reflected in gene transcription - a case study of two litter decomposers.</title>
        <authorList>
            <person name="Barbi F."/>
            <person name="Kohler A."/>
            <person name="Barry K."/>
            <person name="Baskaran P."/>
            <person name="Daum C."/>
            <person name="Fauchery L."/>
            <person name="Ihrmark K."/>
            <person name="Kuo A."/>
            <person name="LaButti K."/>
            <person name="Lipzen A."/>
            <person name="Morin E."/>
            <person name="Grigoriev I.V."/>
            <person name="Henrissat B."/>
            <person name="Lindahl B."/>
            <person name="Martin F."/>
        </authorList>
    </citation>
    <scope>NUCLEOTIDE SEQUENCE</scope>
    <source>
        <strain evidence="1">JB14</strain>
    </source>
</reference>
<evidence type="ECO:0000313" key="2">
    <source>
        <dbReference type="Proteomes" id="UP000799118"/>
    </source>
</evidence>
<name>A0A6A4HZQ6_9AGAR</name>
<dbReference type="EMBL" id="ML769432">
    <property type="protein sequence ID" value="KAE9402678.1"/>
    <property type="molecule type" value="Genomic_DNA"/>
</dbReference>
<organism evidence="1 2">
    <name type="scientific">Gymnopus androsaceus JB14</name>
    <dbReference type="NCBI Taxonomy" id="1447944"/>
    <lineage>
        <taxon>Eukaryota</taxon>
        <taxon>Fungi</taxon>
        <taxon>Dikarya</taxon>
        <taxon>Basidiomycota</taxon>
        <taxon>Agaricomycotina</taxon>
        <taxon>Agaricomycetes</taxon>
        <taxon>Agaricomycetidae</taxon>
        <taxon>Agaricales</taxon>
        <taxon>Marasmiineae</taxon>
        <taxon>Omphalotaceae</taxon>
        <taxon>Gymnopus</taxon>
    </lineage>
</organism>
<accession>A0A6A4HZQ6</accession>
<protein>
    <submittedName>
        <fullName evidence="1">Uncharacterized protein</fullName>
    </submittedName>
</protein>